<dbReference type="HOGENOM" id="CLU_2721704_0_0_1"/>
<feature type="region of interest" description="Disordered" evidence="1">
    <location>
        <begin position="50"/>
        <end position="72"/>
    </location>
</feature>
<organism evidence="2 3">
    <name type="scientific">Amanita muscaria (strain Koide BX008)</name>
    <dbReference type="NCBI Taxonomy" id="946122"/>
    <lineage>
        <taxon>Eukaryota</taxon>
        <taxon>Fungi</taxon>
        <taxon>Dikarya</taxon>
        <taxon>Basidiomycota</taxon>
        <taxon>Agaricomycotina</taxon>
        <taxon>Agaricomycetes</taxon>
        <taxon>Agaricomycetidae</taxon>
        <taxon>Agaricales</taxon>
        <taxon>Pluteineae</taxon>
        <taxon>Amanitaceae</taxon>
        <taxon>Amanita</taxon>
    </lineage>
</organism>
<dbReference type="InParanoid" id="A0A0C2T9K3"/>
<sequence>MHPSVSLQLAPISFFGLHRNRNRVSSYQAPRHPYLQLCRSLSCSRRLVTSPALGSDDGHMSTIGPRFSRTDD</sequence>
<keyword evidence="3" id="KW-1185">Reference proteome</keyword>
<gene>
    <name evidence="2" type="ORF">M378DRAFT_164671</name>
</gene>
<protein>
    <submittedName>
        <fullName evidence="2">Uncharacterized protein</fullName>
    </submittedName>
</protein>
<name>A0A0C2T9K3_AMAMK</name>
<dbReference type="Proteomes" id="UP000054549">
    <property type="component" value="Unassembled WGS sequence"/>
</dbReference>
<reference evidence="2 3" key="1">
    <citation type="submission" date="2014-04" db="EMBL/GenBank/DDBJ databases">
        <title>Evolutionary Origins and Diversification of the Mycorrhizal Mutualists.</title>
        <authorList>
            <consortium name="DOE Joint Genome Institute"/>
            <consortium name="Mycorrhizal Genomics Consortium"/>
            <person name="Kohler A."/>
            <person name="Kuo A."/>
            <person name="Nagy L.G."/>
            <person name="Floudas D."/>
            <person name="Copeland A."/>
            <person name="Barry K.W."/>
            <person name="Cichocki N."/>
            <person name="Veneault-Fourrey C."/>
            <person name="LaButti K."/>
            <person name="Lindquist E.A."/>
            <person name="Lipzen A."/>
            <person name="Lundell T."/>
            <person name="Morin E."/>
            <person name="Murat C."/>
            <person name="Riley R."/>
            <person name="Ohm R."/>
            <person name="Sun H."/>
            <person name="Tunlid A."/>
            <person name="Henrissat B."/>
            <person name="Grigoriev I.V."/>
            <person name="Hibbett D.S."/>
            <person name="Martin F."/>
        </authorList>
    </citation>
    <scope>NUCLEOTIDE SEQUENCE [LARGE SCALE GENOMIC DNA]</scope>
    <source>
        <strain evidence="2 3">Koide BX008</strain>
    </source>
</reference>
<accession>A0A0C2T9K3</accession>
<dbReference type="EMBL" id="KN818260">
    <property type="protein sequence ID" value="KIL63359.1"/>
    <property type="molecule type" value="Genomic_DNA"/>
</dbReference>
<proteinExistence type="predicted"/>
<evidence type="ECO:0000256" key="1">
    <source>
        <dbReference type="SAM" id="MobiDB-lite"/>
    </source>
</evidence>
<dbReference type="AlphaFoldDB" id="A0A0C2T9K3"/>
<evidence type="ECO:0000313" key="3">
    <source>
        <dbReference type="Proteomes" id="UP000054549"/>
    </source>
</evidence>
<evidence type="ECO:0000313" key="2">
    <source>
        <dbReference type="EMBL" id="KIL63359.1"/>
    </source>
</evidence>